<dbReference type="PANTHER" id="PTHR46434:SF1">
    <property type="entry name" value="GENETIC INTERACTOR OF PROHIBITINS 3, MITOCHONDRIAL"/>
    <property type="match status" value="1"/>
</dbReference>
<reference evidence="2 3" key="1">
    <citation type="journal article" date="2016" name="Nat. Commun.">
        <title>Ectomycorrhizal ecology is imprinted in the genome of the dominant symbiotic fungus Cenococcum geophilum.</title>
        <authorList>
            <consortium name="DOE Joint Genome Institute"/>
            <person name="Peter M."/>
            <person name="Kohler A."/>
            <person name="Ohm R.A."/>
            <person name="Kuo A."/>
            <person name="Krutzmann J."/>
            <person name="Morin E."/>
            <person name="Arend M."/>
            <person name="Barry K.W."/>
            <person name="Binder M."/>
            <person name="Choi C."/>
            <person name="Clum A."/>
            <person name="Copeland A."/>
            <person name="Grisel N."/>
            <person name="Haridas S."/>
            <person name="Kipfer T."/>
            <person name="LaButti K."/>
            <person name="Lindquist E."/>
            <person name="Lipzen A."/>
            <person name="Maire R."/>
            <person name="Meier B."/>
            <person name="Mihaltcheva S."/>
            <person name="Molinier V."/>
            <person name="Murat C."/>
            <person name="Poggeler S."/>
            <person name="Quandt C.A."/>
            <person name="Sperisen C."/>
            <person name="Tritt A."/>
            <person name="Tisserant E."/>
            <person name="Crous P.W."/>
            <person name="Henrissat B."/>
            <person name="Nehls U."/>
            <person name="Egli S."/>
            <person name="Spatafora J.W."/>
            <person name="Grigoriev I.V."/>
            <person name="Martin F.M."/>
        </authorList>
    </citation>
    <scope>NUCLEOTIDE SEQUENCE [LARGE SCALE GENOMIC DNA]</scope>
    <source>
        <strain evidence="2 3">CBS 459.81</strain>
    </source>
</reference>
<dbReference type="OrthoDB" id="1696305at2759"/>
<name>A0A8E2E175_9PEZI</name>
<feature type="compositionally biased region" description="Low complexity" evidence="1">
    <location>
        <begin position="61"/>
        <end position="72"/>
    </location>
</feature>
<keyword evidence="3" id="KW-1185">Reference proteome</keyword>
<sequence>MRPPLRQVSNLLRCEATVSHASIPIFLCPNLLRGLTSTAILPQKRCNSRKKFSTLGHRRTPPVAVTTTSSPPLDHANAAPPQKKRALPVCCPGCGAPTQTVEPNEAGFYTAHRGPVKSYLDYDGSNRPNSKVGKADEDDIFNKAIQQADPKVLASLGLDKKALSTPAEKEQPSIPICDRCHNLIHHHTGVPIFHPTIESIKDTIAESPYNRNHIYHVIDAADFPMSLIPNLQKALHLPQLRTQNRRSKHHRWQSGDRIAEVSFIITRSDLLAPLKEQVDRLMPYMQEVLRDALGRAGRNIRLGNVHMVSAKRGWWTKEVKESIWDRGGGGWMVGKVNVGKSNLFEAVFPKGRGGQKQEGEVNIRKLRTAEERERMEAAAKSIEQLLQIQSALAKEDAEITAEIEQANIAEAKDEILDDTSLLPPPQKETPFPIMPIISALPGTTASPIRVPFGNGRGELIDLPGLARTTLDTYVRPEHRLDLVMKSRIVAQKHSIKPGQSMLLGGLIRITPTTPDLVFLAHPFVPIKPHVSSTEKAEGVQNRTRVSGIPTITEEWAGKKMKSAGKFQLIWDVTKKQTGPLTDPTAVKLKPQQLPFVVYSADILIEGCGWVELVAQVRKRKAPRDAFGQLEEEEEKEEFPEVEVFSPEGKFVGIRPPMGASVLGGPKPKARNERRARPRLSMKSLKGQRKPIATGAK</sequence>
<organism evidence="2 3">
    <name type="scientific">Lepidopterella palustris CBS 459.81</name>
    <dbReference type="NCBI Taxonomy" id="1314670"/>
    <lineage>
        <taxon>Eukaryota</taxon>
        <taxon>Fungi</taxon>
        <taxon>Dikarya</taxon>
        <taxon>Ascomycota</taxon>
        <taxon>Pezizomycotina</taxon>
        <taxon>Dothideomycetes</taxon>
        <taxon>Pleosporomycetidae</taxon>
        <taxon>Mytilinidiales</taxon>
        <taxon>Argynnaceae</taxon>
        <taxon>Lepidopterella</taxon>
    </lineage>
</organism>
<protein>
    <recommendedName>
        <fullName evidence="4">Genetic interactor of prohibitins 3, mitochondrial</fullName>
    </recommendedName>
</protein>
<evidence type="ECO:0008006" key="4">
    <source>
        <dbReference type="Google" id="ProtNLM"/>
    </source>
</evidence>
<dbReference type="AlphaFoldDB" id="A0A8E2E175"/>
<proteinExistence type="predicted"/>
<dbReference type="InterPro" id="IPR050896">
    <property type="entry name" value="Mito_lipid_metab_GTPase"/>
</dbReference>
<dbReference type="Gene3D" id="3.40.50.300">
    <property type="entry name" value="P-loop containing nucleotide triphosphate hydrolases"/>
    <property type="match status" value="1"/>
</dbReference>
<feature type="region of interest" description="Disordered" evidence="1">
    <location>
        <begin position="54"/>
        <end position="81"/>
    </location>
</feature>
<dbReference type="EMBL" id="KV745326">
    <property type="protein sequence ID" value="OCK75368.1"/>
    <property type="molecule type" value="Genomic_DNA"/>
</dbReference>
<dbReference type="PANTHER" id="PTHR46434">
    <property type="entry name" value="GENETIC INTERACTOR OF PROHIBITINS 3, MITOCHONDRIAL"/>
    <property type="match status" value="1"/>
</dbReference>
<evidence type="ECO:0000313" key="3">
    <source>
        <dbReference type="Proteomes" id="UP000250266"/>
    </source>
</evidence>
<feature type="region of interest" description="Disordered" evidence="1">
    <location>
        <begin position="655"/>
        <end position="696"/>
    </location>
</feature>
<accession>A0A8E2E175</accession>
<dbReference type="InterPro" id="IPR027417">
    <property type="entry name" value="P-loop_NTPase"/>
</dbReference>
<dbReference type="SUPFAM" id="SSF52540">
    <property type="entry name" value="P-loop containing nucleoside triphosphate hydrolases"/>
    <property type="match status" value="1"/>
</dbReference>
<dbReference type="GO" id="GO:0005739">
    <property type="term" value="C:mitochondrion"/>
    <property type="evidence" value="ECO:0007669"/>
    <property type="project" value="TreeGrafter"/>
</dbReference>
<evidence type="ECO:0000313" key="2">
    <source>
        <dbReference type="EMBL" id="OCK75368.1"/>
    </source>
</evidence>
<gene>
    <name evidence="2" type="ORF">K432DRAFT_362232</name>
</gene>
<evidence type="ECO:0000256" key="1">
    <source>
        <dbReference type="SAM" id="MobiDB-lite"/>
    </source>
</evidence>
<dbReference type="Proteomes" id="UP000250266">
    <property type="component" value="Unassembled WGS sequence"/>
</dbReference>